<gene>
    <name evidence="2" type="ORF">HF519_14830</name>
</gene>
<dbReference type="GO" id="GO:0016747">
    <property type="term" value="F:acyltransferase activity, transferring groups other than amino-acyl groups"/>
    <property type="evidence" value="ECO:0007669"/>
    <property type="project" value="InterPro"/>
</dbReference>
<dbReference type="InterPro" id="IPR000182">
    <property type="entry name" value="GNAT_dom"/>
</dbReference>
<dbReference type="SUPFAM" id="SSF55729">
    <property type="entry name" value="Acyl-CoA N-acyltransferases (Nat)"/>
    <property type="match status" value="1"/>
</dbReference>
<evidence type="ECO:0000313" key="2">
    <source>
        <dbReference type="EMBL" id="NMH92825.1"/>
    </source>
</evidence>
<accession>A0A848DJT5</accession>
<evidence type="ECO:0000259" key="1">
    <source>
        <dbReference type="PROSITE" id="PS51186"/>
    </source>
</evidence>
<feature type="domain" description="N-acetyltransferase" evidence="1">
    <location>
        <begin position="1"/>
        <end position="147"/>
    </location>
</feature>
<organism evidence="2 3">
    <name type="scientific">Pseudonocardia bannensis</name>
    <dbReference type="NCBI Taxonomy" id="630973"/>
    <lineage>
        <taxon>Bacteria</taxon>
        <taxon>Bacillati</taxon>
        <taxon>Actinomycetota</taxon>
        <taxon>Actinomycetes</taxon>
        <taxon>Pseudonocardiales</taxon>
        <taxon>Pseudonocardiaceae</taxon>
        <taxon>Pseudonocardia</taxon>
    </lineage>
</organism>
<name>A0A848DJT5_9PSEU</name>
<dbReference type="Pfam" id="PF00583">
    <property type="entry name" value="Acetyltransf_1"/>
    <property type="match status" value="1"/>
</dbReference>
<dbReference type="CDD" id="cd04301">
    <property type="entry name" value="NAT_SF"/>
    <property type="match status" value="1"/>
</dbReference>
<dbReference type="EMBL" id="JAAXKZ010000049">
    <property type="protein sequence ID" value="NMH92825.1"/>
    <property type="molecule type" value="Genomic_DNA"/>
</dbReference>
<dbReference type="Gene3D" id="3.40.630.30">
    <property type="match status" value="1"/>
</dbReference>
<protein>
    <submittedName>
        <fullName evidence="2">GNAT family N-acetyltransferase</fullName>
    </submittedName>
</protein>
<dbReference type="PROSITE" id="PS51186">
    <property type="entry name" value="GNAT"/>
    <property type="match status" value="1"/>
</dbReference>
<dbReference type="AlphaFoldDB" id="A0A848DJT5"/>
<comment type="caution">
    <text evidence="2">The sequence shown here is derived from an EMBL/GenBank/DDBJ whole genome shotgun (WGS) entry which is preliminary data.</text>
</comment>
<reference evidence="2 3" key="1">
    <citation type="submission" date="2020-04" db="EMBL/GenBank/DDBJ databases">
        <authorList>
            <person name="Klaysubun C."/>
            <person name="Duangmal K."/>
            <person name="Lipun K."/>
        </authorList>
    </citation>
    <scope>NUCLEOTIDE SEQUENCE [LARGE SCALE GENOMIC DNA]</scope>
    <source>
        <strain evidence="2 3">DSM 45300</strain>
    </source>
</reference>
<keyword evidence="2" id="KW-0808">Transferase</keyword>
<dbReference type="Proteomes" id="UP000586918">
    <property type="component" value="Unassembled WGS sequence"/>
</dbReference>
<sequence>MTTQQTSVRWIRETPATWDADKTRVLGGLAPGLFGFGSPSEGDALGDEWWRVEEDGRVVGYGRLDDSWGDAEILVLVDPERRSSGIGSFILGHLEREAGERHLNYIYNVVPRGHPDPESVTSWLAARGFTPNDVGELRKRVTDGGTR</sequence>
<evidence type="ECO:0000313" key="3">
    <source>
        <dbReference type="Proteomes" id="UP000586918"/>
    </source>
</evidence>
<dbReference type="RefSeq" id="WP_169413531.1">
    <property type="nucleotide sequence ID" value="NZ_JAAXKZ010000049.1"/>
</dbReference>
<keyword evidence="3" id="KW-1185">Reference proteome</keyword>
<dbReference type="InterPro" id="IPR016181">
    <property type="entry name" value="Acyl_CoA_acyltransferase"/>
</dbReference>
<proteinExistence type="predicted"/>